<name>A0A9D4KWQ7_DREPO</name>
<reference evidence="1" key="2">
    <citation type="submission" date="2020-11" db="EMBL/GenBank/DDBJ databases">
        <authorList>
            <person name="McCartney M.A."/>
            <person name="Auch B."/>
            <person name="Kono T."/>
            <person name="Mallez S."/>
            <person name="Becker A."/>
            <person name="Gohl D.M."/>
            <person name="Silverstein K.A.T."/>
            <person name="Koren S."/>
            <person name="Bechman K.B."/>
            <person name="Herman A."/>
            <person name="Abrahante J.E."/>
            <person name="Garbe J."/>
        </authorList>
    </citation>
    <scope>NUCLEOTIDE SEQUENCE</scope>
    <source>
        <strain evidence="1">Duluth1</strain>
        <tissue evidence="1">Whole animal</tissue>
    </source>
</reference>
<accession>A0A9D4KWQ7</accession>
<gene>
    <name evidence="1" type="ORF">DPMN_089589</name>
</gene>
<evidence type="ECO:0000313" key="1">
    <source>
        <dbReference type="EMBL" id="KAH3847270.1"/>
    </source>
</evidence>
<dbReference type="AlphaFoldDB" id="A0A9D4KWQ7"/>
<evidence type="ECO:0000313" key="2">
    <source>
        <dbReference type="Proteomes" id="UP000828390"/>
    </source>
</evidence>
<sequence length="62" mass="7200">MQLLSGGFFFSHPLFSPRDHEINDVIMKEKCCSASENCDLYYQLHPIGTCYTVSPYNFGNWF</sequence>
<comment type="caution">
    <text evidence="1">The sequence shown here is derived from an EMBL/GenBank/DDBJ whole genome shotgun (WGS) entry which is preliminary data.</text>
</comment>
<dbReference type="EMBL" id="JAIWYP010000003">
    <property type="protein sequence ID" value="KAH3847270.1"/>
    <property type="molecule type" value="Genomic_DNA"/>
</dbReference>
<dbReference type="Proteomes" id="UP000828390">
    <property type="component" value="Unassembled WGS sequence"/>
</dbReference>
<keyword evidence="2" id="KW-1185">Reference proteome</keyword>
<organism evidence="1 2">
    <name type="scientific">Dreissena polymorpha</name>
    <name type="common">Zebra mussel</name>
    <name type="synonym">Mytilus polymorpha</name>
    <dbReference type="NCBI Taxonomy" id="45954"/>
    <lineage>
        <taxon>Eukaryota</taxon>
        <taxon>Metazoa</taxon>
        <taxon>Spiralia</taxon>
        <taxon>Lophotrochozoa</taxon>
        <taxon>Mollusca</taxon>
        <taxon>Bivalvia</taxon>
        <taxon>Autobranchia</taxon>
        <taxon>Heteroconchia</taxon>
        <taxon>Euheterodonta</taxon>
        <taxon>Imparidentia</taxon>
        <taxon>Neoheterodontei</taxon>
        <taxon>Myida</taxon>
        <taxon>Dreissenoidea</taxon>
        <taxon>Dreissenidae</taxon>
        <taxon>Dreissena</taxon>
    </lineage>
</organism>
<reference evidence="1" key="1">
    <citation type="journal article" date="2019" name="bioRxiv">
        <title>The Genome of the Zebra Mussel, Dreissena polymorpha: A Resource for Invasive Species Research.</title>
        <authorList>
            <person name="McCartney M.A."/>
            <person name="Auch B."/>
            <person name="Kono T."/>
            <person name="Mallez S."/>
            <person name="Zhang Y."/>
            <person name="Obille A."/>
            <person name="Becker A."/>
            <person name="Abrahante J.E."/>
            <person name="Garbe J."/>
            <person name="Badalamenti J.P."/>
            <person name="Herman A."/>
            <person name="Mangelson H."/>
            <person name="Liachko I."/>
            <person name="Sullivan S."/>
            <person name="Sone E.D."/>
            <person name="Koren S."/>
            <person name="Silverstein K.A.T."/>
            <person name="Beckman K.B."/>
            <person name="Gohl D.M."/>
        </authorList>
    </citation>
    <scope>NUCLEOTIDE SEQUENCE</scope>
    <source>
        <strain evidence="1">Duluth1</strain>
        <tissue evidence="1">Whole animal</tissue>
    </source>
</reference>
<proteinExistence type="predicted"/>
<protein>
    <submittedName>
        <fullName evidence="1">Uncharacterized protein</fullName>
    </submittedName>
</protein>